<evidence type="ECO:0000256" key="5">
    <source>
        <dbReference type="ARBA" id="ARBA00022525"/>
    </source>
</evidence>
<evidence type="ECO:0000256" key="6">
    <source>
        <dbReference type="ARBA" id="ARBA00022656"/>
    </source>
</evidence>
<name>A0A379FRU3_PRORE</name>
<evidence type="ECO:0000256" key="14">
    <source>
        <dbReference type="ARBA" id="ARBA00022842"/>
    </source>
</evidence>
<evidence type="ECO:0000256" key="16">
    <source>
        <dbReference type="ARBA" id="ARBA00023026"/>
    </source>
</evidence>
<evidence type="ECO:0000256" key="10">
    <source>
        <dbReference type="ARBA" id="ARBA00022737"/>
    </source>
</evidence>
<evidence type="ECO:0000256" key="19">
    <source>
        <dbReference type="ARBA" id="ARBA00023200"/>
    </source>
</evidence>
<dbReference type="GO" id="GO:0006508">
    <property type="term" value="P:proteolysis"/>
    <property type="evidence" value="ECO:0007669"/>
    <property type="project" value="UniProtKB-KW"/>
</dbReference>
<evidence type="ECO:0000256" key="17">
    <source>
        <dbReference type="ARBA" id="ARBA00023121"/>
    </source>
</evidence>
<keyword evidence="13" id="KW-0068">Autocatalytic cleavage</keyword>
<keyword evidence="4" id="KW-1032">Host cell membrane</keyword>
<dbReference type="GO" id="GO:0016740">
    <property type="term" value="F:transferase activity"/>
    <property type="evidence" value="ECO:0007669"/>
    <property type="project" value="UniProtKB-KW"/>
</dbReference>
<keyword evidence="15" id="KW-1043">Host membrane</keyword>
<dbReference type="GO" id="GO:0020002">
    <property type="term" value="C:host cell plasma membrane"/>
    <property type="evidence" value="ECO:0007669"/>
    <property type="project" value="UniProtKB-SubCell"/>
</dbReference>
<evidence type="ECO:0000256" key="15">
    <source>
        <dbReference type="ARBA" id="ARBA00022870"/>
    </source>
</evidence>
<proteinExistence type="predicted"/>
<evidence type="ECO:0000259" key="21">
    <source>
        <dbReference type="PROSITE" id="PS51771"/>
    </source>
</evidence>
<dbReference type="EMBL" id="UGTZ01000001">
    <property type="protein sequence ID" value="SUC31388.1"/>
    <property type="molecule type" value="Genomic_DNA"/>
</dbReference>
<evidence type="ECO:0000256" key="18">
    <source>
        <dbReference type="ARBA" id="ARBA00023136"/>
    </source>
</evidence>
<evidence type="ECO:0000256" key="3">
    <source>
        <dbReference type="ARBA" id="ARBA00004613"/>
    </source>
</evidence>
<dbReference type="GO" id="GO:0008289">
    <property type="term" value="F:lipid binding"/>
    <property type="evidence" value="ECO:0007669"/>
    <property type="project" value="UniProtKB-KW"/>
</dbReference>
<dbReference type="Pfam" id="PF11713">
    <property type="entry name" value="Peptidase_C80"/>
    <property type="match status" value="1"/>
</dbReference>
<keyword evidence="12" id="KW-0788">Thiol protease</keyword>
<dbReference type="GO" id="GO:0008234">
    <property type="term" value="F:cysteine-type peptidase activity"/>
    <property type="evidence" value="ECO:0007669"/>
    <property type="project" value="UniProtKB-KW"/>
</dbReference>
<keyword evidence="11" id="KW-0378">Hydrolase</keyword>
<comment type="cofactor">
    <cofactor evidence="1">
        <name>Mg(2+)</name>
        <dbReference type="ChEBI" id="CHEBI:18420"/>
    </cofactor>
</comment>
<keyword evidence="14" id="KW-0460">Magnesium</keyword>
<keyword evidence="9" id="KW-0479">Metal-binding</keyword>
<dbReference type="GO" id="GO:0044164">
    <property type="term" value="C:host cell cytosol"/>
    <property type="evidence" value="ECO:0007669"/>
    <property type="project" value="UniProtKB-SubCell"/>
</dbReference>
<keyword evidence="10" id="KW-0677">Repeat</keyword>
<keyword evidence="7" id="KW-0645">Protease</keyword>
<keyword evidence="8" id="KW-0808">Transferase</keyword>
<evidence type="ECO:0000256" key="1">
    <source>
        <dbReference type="ARBA" id="ARBA00001946"/>
    </source>
</evidence>
<protein>
    <submittedName>
        <fullName evidence="22">Peptidase C80 family</fullName>
    </submittedName>
</protein>
<dbReference type="GO" id="GO:0046872">
    <property type="term" value="F:metal ion binding"/>
    <property type="evidence" value="ECO:0007669"/>
    <property type="project" value="UniProtKB-KW"/>
</dbReference>
<dbReference type="InterPro" id="IPR020974">
    <property type="entry name" value="CPD_dom"/>
</dbReference>
<comment type="subcellular location">
    <subcellularLocation>
        <location evidence="2">Host cell membrane</location>
    </subcellularLocation>
    <subcellularLocation>
        <location evidence="20">Host cytoplasm</location>
        <location evidence="20">Host cytosol</location>
    </subcellularLocation>
    <subcellularLocation>
        <location evidence="3">Secreted</location>
    </subcellularLocation>
</comment>
<dbReference type="PROSITE" id="PS51771">
    <property type="entry name" value="CGT_MARTX_CPD"/>
    <property type="match status" value="1"/>
</dbReference>
<keyword evidence="16" id="KW-0843">Virulence</keyword>
<keyword evidence="18" id="KW-0472">Membrane</keyword>
<dbReference type="AlphaFoldDB" id="A0A379FRU3"/>
<evidence type="ECO:0000256" key="2">
    <source>
        <dbReference type="ARBA" id="ARBA00004165"/>
    </source>
</evidence>
<evidence type="ECO:0000256" key="11">
    <source>
        <dbReference type="ARBA" id="ARBA00022801"/>
    </source>
</evidence>
<dbReference type="InterPro" id="IPR038383">
    <property type="entry name" value="CPD_dom_sf"/>
</dbReference>
<dbReference type="Gene3D" id="3.40.50.11050">
    <property type="match status" value="1"/>
</dbReference>
<evidence type="ECO:0000256" key="4">
    <source>
        <dbReference type="ARBA" id="ARBA00022511"/>
    </source>
</evidence>
<dbReference type="GO" id="GO:0090729">
    <property type="term" value="F:toxin activity"/>
    <property type="evidence" value="ECO:0007669"/>
    <property type="project" value="UniProtKB-KW"/>
</dbReference>
<dbReference type="Proteomes" id="UP000254208">
    <property type="component" value="Unassembled WGS sequence"/>
</dbReference>
<evidence type="ECO:0000256" key="7">
    <source>
        <dbReference type="ARBA" id="ARBA00022670"/>
    </source>
</evidence>
<evidence type="ECO:0000256" key="8">
    <source>
        <dbReference type="ARBA" id="ARBA00022679"/>
    </source>
</evidence>
<evidence type="ECO:0000313" key="23">
    <source>
        <dbReference type="Proteomes" id="UP000254208"/>
    </source>
</evidence>
<gene>
    <name evidence="22" type="ORF">NCTC11801_02339</name>
</gene>
<accession>A0A379FRU3</accession>
<keyword evidence="19" id="KW-1035">Host cytoplasm</keyword>
<evidence type="ECO:0000256" key="20">
    <source>
        <dbReference type="ARBA" id="ARBA00023586"/>
    </source>
</evidence>
<reference evidence="22 23" key="1">
    <citation type="submission" date="2018-06" db="EMBL/GenBank/DDBJ databases">
        <authorList>
            <consortium name="Pathogen Informatics"/>
            <person name="Doyle S."/>
        </authorList>
    </citation>
    <scope>NUCLEOTIDE SEQUENCE [LARGE SCALE GENOMIC DNA]</scope>
    <source>
        <strain evidence="22 23">NCTC11801</strain>
    </source>
</reference>
<keyword evidence="17" id="KW-0446">Lipid-binding</keyword>
<feature type="domain" description="Peptidase C80" evidence="21">
    <location>
        <begin position="63"/>
        <end position="193"/>
    </location>
</feature>
<evidence type="ECO:0000313" key="22">
    <source>
        <dbReference type="EMBL" id="SUC31388.1"/>
    </source>
</evidence>
<keyword evidence="6" id="KW-0800">Toxin</keyword>
<evidence type="ECO:0000256" key="13">
    <source>
        <dbReference type="ARBA" id="ARBA00022813"/>
    </source>
</evidence>
<sequence>MININDKKTNDEIINKNDDFIFLTEHIDGRPLVGEQSSELKNISNWFNPIDEFTRLTIFHHLMSRPTSDSTYNYHVLIQIGGDDSAAKSTGRLLAKFPSNSLVIQFDIKNEQWKVLHGDLQTQVNGKIRWVVIGHGQYTGRNQQSHFEGYQAYQLITGLKYLKNDVLKAYPPNKIVLAGCQLGRGGVNENFVF</sequence>
<keyword evidence="5" id="KW-0964">Secreted</keyword>
<evidence type="ECO:0000256" key="12">
    <source>
        <dbReference type="ARBA" id="ARBA00022807"/>
    </source>
</evidence>
<dbReference type="CDD" id="cd20500">
    <property type="entry name" value="Peptidase_C80"/>
    <property type="match status" value="1"/>
</dbReference>
<organism evidence="22 23">
    <name type="scientific">Providencia rettgeri</name>
    <dbReference type="NCBI Taxonomy" id="587"/>
    <lineage>
        <taxon>Bacteria</taxon>
        <taxon>Pseudomonadati</taxon>
        <taxon>Pseudomonadota</taxon>
        <taxon>Gammaproteobacteria</taxon>
        <taxon>Enterobacterales</taxon>
        <taxon>Morganellaceae</taxon>
        <taxon>Providencia</taxon>
    </lineage>
</organism>
<evidence type="ECO:0000256" key="9">
    <source>
        <dbReference type="ARBA" id="ARBA00022723"/>
    </source>
</evidence>
<dbReference type="GO" id="GO:0005576">
    <property type="term" value="C:extracellular region"/>
    <property type="evidence" value="ECO:0007669"/>
    <property type="project" value="UniProtKB-SubCell"/>
</dbReference>